<evidence type="ECO:0000256" key="4">
    <source>
        <dbReference type="ARBA" id="ARBA00022679"/>
    </source>
</evidence>
<dbReference type="OrthoDB" id="1522078at2"/>
<dbReference type="GO" id="GO:0005524">
    <property type="term" value="F:ATP binding"/>
    <property type="evidence" value="ECO:0007669"/>
    <property type="project" value="UniProtKB-KW"/>
</dbReference>
<dbReference type="InterPro" id="IPR011006">
    <property type="entry name" value="CheY-like_superfamily"/>
</dbReference>
<dbReference type="EMBL" id="FPJE01000003">
    <property type="protein sequence ID" value="SFW26718.1"/>
    <property type="molecule type" value="Genomic_DNA"/>
</dbReference>
<keyword evidence="8" id="KW-0902">Two-component regulatory system</keyword>
<dbReference type="EC" id="2.7.13.3" evidence="2"/>
<feature type="domain" description="Histidine kinase" evidence="16">
    <location>
        <begin position="860"/>
        <end position="1079"/>
    </location>
</feature>
<dbReference type="SMART" id="SM00387">
    <property type="entry name" value="HATPase_c"/>
    <property type="match status" value="1"/>
</dbReference>
<dbReference type="SUPFAM" id="SSF46689">
    <property type="entry name" value="Homeodomain-like"/>
    <property type="match status" value="1"/>
</dbReference>
<keyword evidence="10" id="KW-0238">DNA-binding</keyword>
<feature type="signal peptide" evidence="14">
    <location>
        <begin position="1"/>
        <end position="23"/>
    </location>
</feature>
<evidence type="ECO:0000256" key="3">
    <source>
        <dbReference type="ARBA" id="ARBA00022553"/>
    </source>
</evidence>
<proteinExistence type="predicted"/>
<evidence type="ECO:0000256" key="8">
    <source>
        <dbReference type="ARBA" id="ARBA00023012"/>
    </source>
</evidence>
<dbReference type="RefSeq" id="WP_072316108.1">
    <property type="nucleotide sequence ID" value="NZ_FPJE01000003.1"/>
</dbReference>
<dbReference type="SUPFAM" id="SSF55874">
    <property type="entry name" value="ATPase domain of HSP90 chaperone/DNA topoisomerase II/histidine kinase"/>
    <property type="match status" value="1"/>
</dbReference>
<dbReference type="Gene3D" id="1.10.10.60">
    <property type="entry name" value="Homeodomain-like"/>
    <property type="match status" value="1"/>
</dbReference>
<dbReference type="InterPro" id="IPR003661">
    <property type="entry name" value="HisK_dim/P_dom"/>
</dbReference>
<keyword evidence="19" id="KW-1185">Reference proteome</keyword>
<sequence>MLRWIRNIICLFCMAGGWGSLQAQSPGLYFEHISYDEDFSPSMISCLAQSSKGFVWIGTENGLFRYDGYRFYRYVRDKTQGSLSNNHVNTIFEDSEGTLWVGTNHGVNHFDKNADHFSPVDVSMTKGGRNYISSFTEDDAHNVWVGTFGGIKKLNKKEKLLENITSDSNFELNKSRVLSLFYDKDYGVFAGTAKGLKCFDPATSELRELPEVLRKNKSFLKAKIWKMVREPDGKLWFGTETMGAFLYSPEKNTLARFAHQYDDPATISSNWVNDIITVDASTTWFATKDGLSVYDKNSETFRRYRHHPLNNSSLTDNDIQCFLKDRYGCIWAGTMAGGINFYNKANSNFIHIGETTGQGFGLNNSIVRALTRENDHALWAGTYGGGLTYLDLEAQSSVSYMIEDKIDKKTKNAITALARKDKDHLVCGTLNGLYEFDQRLKKFTPVPLSANGGVEDERPITSLLADGEEIWVGTDGNGLKRVLKNGSVEHYLHDRSSHSLSDNFIMDLENSEEGIWISTQNGLNYFDKSLKKVTRIYRTGGGPSSIGNNSLTVLFTDSKGRLWIGGDYDGLFCYDHTSDTFSRLNKEKGFTNAAIKSITEDARGHIWVSSEDFLFQISIKGTSATLGPDDYAITRYAAKDGVSVKQFSFKTGNVLNERQLVFGSTRGLIVFEPDELFKTPNDSEIVLTKLIINNETVVPGPGNGILKKTISETSEIIINHDQGYIGLEFSSLDFINPGKSRYAYKLDDGLRADEWHDTGTQNRINLSNLNPGDYILSIKSTNEDNGWNPRVKTLQIRVLPPWWKTWWAYLIYGLVLILFGLGIFVFINNRVKLKRRMFLEHVESERKQEMLDMQLNFFTNISHEIRTPLTLIKGPVEELLSASGKDPKTKKKLKTIQQNSDRLLKLVNELLDFRKSEKGLMRIYCKRQDIVSFCFEIYESFRELAAKKNIEYKFVLNSNSIQVYFDRDQLEKVIFNLLSNAFKFTGKNGKIVFAVEQQGPDKVLIKIKDNGIGIPEHSKDTIFNRFFQVDNRGIHNMGSGVGLALSKTIVELHQGEITVPDEKESWANTVFQITLLLGKDHLNPEQISEGRSGAYDMVIDSESVPSKSQEVVKDDQDEDVVFKAFDPGRKTIFIIEDNDQVRIFVNSILSDTYNVMDFSNAGDAMSYMEKEIPDLIISDIMMPEMDGLEFCTYLKTNESTNHIPVILLTAKASVDHKVEGLSTGADAYISKPFSTRVLMLSIQNLLNSKEVFRRKYSGNFIVNSDLDTLTTPEELFLKKLMKIIGENIENPDFDVSMLIDKIGMSRTVLYKKVNTLTNHSVASLIKQVRLKKAAEIISRTTYPISEVAFMVGFNDRKHFSREFKKVYKVSPTDYKNSDYKAG</sequence>
<dbReference type="InterPro" id="IPR015943">
    <property type="entry name" value="WD40/YVTN_repeat-like_dom_sf"/>
</dbReference>
<dbReference type="Pfam" id="PF12833">
    <property type="entry name" value="HTH_18"/>
    <property type="match status" value="1"/>
</dbReference>
<name>A0A1K1MXK2_9FLAO</name>
<evidence type="ECO:0000256" key="2">
    <source>
        <dbReference type="ARBA" id="ARBA00012438"/>
    </source>
</evidence>
<dbReference type="SMART" id="SM00448">
    <property type="entry name" value="REC"/>
    <property type="match status" value="1"/>
</dbReference>
<dbReference type="InterPro" id="IPR009057">
    <property type="entry name" value="Homeodomain-like_sf"/>
</dbReference>
<feature type="modified residue" description="4-aspartylphosphate" evidence="12">
    <location>
        <position position="1179"/>
    </location>
</feature>
<dbReference type="GO" id="GO:0000155">
    <property type="term" value="F:phosphorelay sensor kinase activity"/>
    <property type="evidence" value="ECO:0007669"/>
    <property type="project" value="InterPro"/>
</dbReference>
<keyword evidence="13" id="KW-0812">Transmembrane</keyword>
<keyword evidence="7" id="KW-0067">ATP-binding</keyword>
<evidence type="ECO:0000313" key="19">
    <source>
        <dbReference type="Proteomes" id="UP000182248"/>
    </source>
</evidence>
<dbReference type="Pfam" id="PF07495">
    <property type="entry name" value="Y_Y_Y"/>
    <property type="match status" value="1"/>
</dbReference>
<feature type="domain" description="HTH araC/xylS-type" evidence="15">
    <location>
        <begin position="1278"/>
        <end position="1377"/>
    </location>
</feature>
<keyword evidence="13" id="KW-0472">Membrane</keyword>
<evidence type="ECO:0000256" key="5">
    <source>
        <dbReference type="ARBA" id="ARBA00022741"/>
    </source>
</evidence>
<dbReference type="Gene3D" id="1.10.287.130">
    <property type="match status" value="1"/>
</dbReference>
<dbReference type="Gene3D" id="3.40.50.2300">
    <property type="match status" value="1"/>
</dbReference>
<dbReference type="SMART" id="SM00388">
    <property type="entry name" value="HisKA"/>
    <property type="match status" value="1"/>
</dbReference>
<keyword evidence="6 18" id="KW-0418">Kinase</keyword>
<dbReference type="FunFam" id="1.10.287.130:FF:000045">
    <property type="entry name" value="Two-component system sensor histidine kinase/response regulator"/>
    <property type="match status" value="1"/>
</dbReference>
<dbReference type="Pfam" id="PF00512">
    <property type="entry name" value="HisKA"/>
    <property type="match status" value="1"/>
</dbReference>
<dbReference type="Proteomes" id="UP000182248">
    <property type="component" value="Unassembled WGS sequence"/>
</dbReference>
<keyword evidence="13" id="KW-1133">Transmembrane helix</keyword>
<dbReference type="PROSITE" id="PS50110">
    <property type="entry name" value="RESPONSE_REGULATORY"/>
    <property type="match status" value="1"/>
</dbReference>
<dbReference type="FunFam" id="2.60.40.10:FF:000791">
    <property type="entry name" value="Two-component system sensor histidine kinase/response regulator"/>
    <property type="match status" value="1"/>
</dbReference>
<feature type="chain" id="PRO_5012701597" description="histidine kinase" evidence="14">
    <location>
        <begin position="24"/>
        <end position="1382"/>
    </location>
</feature>
<dbReference type="PROSITE" id="PS00041">
    <property type="entry name" value="HTH_ARAC_FAMILY_1"/>
    <property type="match status" value="1"/>
</dbReference>
<keyword evidence="3 12" id="KW-0597">Phosphoprotein</keyword>
<evidence type="ECO:0000256" key="11">
    <source>
        <dbReference type="ARBA" id="ARBA00023163"/>
    </source>
</evidence>
<dbReference type="SUPFAM" id="SSF47384">
    <property type="entry name" value="Homodimeric domain of signal transducing histidine kinase"/>
    <property type="match status" value="1"/>
</dbReference>
<keyword evidence="4" id="KW-0808">Transferase</keyword>
<dbReference type="InterPro" id="IPR001789">
    <property type="entry name" value="Sig_transdc_resp-reg_receiver"/>
</dbReference>
<dbReference type="STRING" id="1150368.SAMN02927921_00848"/>
<dbReference type="InterPro" id="IPR005467">
    <property type="entry name" value="His_kinase_dom"/>
</dbReference>
<dbReference type="PANTHER" id="PTHR43547">
    <property type="entry name" value="TWO-COMPONENT HISTIDINE KINASE"/>
    <property type="match status" value="1"/>
</dbReference>
<dbReference type="Gene3D" id="2.60.40.10">
    <property type="entry name" value="Immunoglobulins"/>
    <property type="match status" value="1"/>
</dbReference>
<evidence type="ECO:0000256" key="6">
    <source>
        <dbReference type="ARBA" id="ARBA00022777"/>
    </source>
</evidence>
<feature type="domain" description="Response regulatory" evidence="17">
    <location>
        <begin position="1131"/>
        <end position="1246"/>
    </location>
</feature>
<dbReference type="InterPro" id="IPR036890">
    <property type="entry name" value="HATPase_C_sf"/>
</dbReference>
<reference evidence="18 19" key="1">
    <citation type="submission" date="2016-11" db="EMBL/GenBank/DDBJ databases">
        <authorList>
            <person name="Jaros S."/>
            <person name="Januszkiewicz K."/>
            <person name="Wedrychowicz H."/>
        </authorList>
    </citation>
    <scope>NUCLEOTIDE SEQUENCE [LARGE SCALE GENOMIC DNA]</scope>
    <source>
        <strain evidence="18 19">CGMCC 1.12145</strain>
    </source>
</reference>
<evidence type="ECO:0000256" key="13">
    <source>
        <dbReference type="SAM" id="Phobius"/>
    </source>
</evidence>
<dbReference type="CDD" id="cd00082">
    <property type="entry name" value="HisKA"/>
    <property type="match status" value="1"/>
</dbReference>
<comment type="catalytic activity">
    <reaction evidence="1">
        <text>ATP + protein L-histidine = ADP + protein N-phospho-L-histidine.</text>
        <dbReference type="EC" id="2.7.13.3"/>
    </reaction>
</comment>
<dbReference type="CDD" id="cd00075">
    <property type="entry name" value="HATPase"/>
    <property type="match status" value="1"/>
</dbReference>
<evidence type="ECO:0000256" key="1">
    <source>
        <dbReference type="ARBA" id="ARBA00000085"/>
    </source>
</evidence>
<dbReference type="PANTHER" id="PTHR43547:SF2">
    <property type="entry name" value="HYBRID SIGNAL TRANSDUCTION HISTIDINE KINASE C"/>
    <property type="match status" value="1"/>
</dbReference>
<dbReference type="InterPro" id="IPR004358">
    <property type="entry name" value="Sig_transdc_His_kin-like_C"/>
</dbReference>
<keyword evidence="5" id="KW-0547">Nucleotide-binding</keyword>
<accession>A0A1K1MXK2</accession>
<keyword evidence="11" id="KW-0804">Transcription</keyword>
<evidence type="ECO:0000256" key="14">
    <source>
        <dbReference type="SAM" id="SignalP"/>
    </source>
</evidence>
<evidence type="ECO:0000259" key="15">
    <source>
        <dbReference type="PROSITE" id="PS01124"/>
    </source>
</evidence>
<protein>
    <recommendedName>
        <fullName evidence="2">histidine kinase</fullName>
        <ecNumber evidence="2">2.7.13.3</ecNumber>
    </recommendedName>
</protein>
<evidence type="ECO:0000313" key="18">
    <source>
        <dbReference type="EMBL" id="SFW26718.1"/>
    </source>
</evidence>
<dbReference type="SUPFAM" id="SSF52172">
    <property type="entry name" value="CheY-like"/>
    <property type="match status" value="1"/>
</dbReference>
<evidence type="ECO:0000259" key="16">
    <source>
        <dbReference type="PROSITE" id="PS50109"/>
    </source>
</evidence>
<dbReference type="PROSITE" id="PS01124">
    <property type="entry name" value="HTH_ARAC_FAMILY_2"/>
    <property type="match status" value="1"/>
</dbReference>
<organism evidence="18 19">
    <name type="scientific">Sinomicrobium oceani</name>
    <dbReference type="NCBI Taxonomy" id="1150368"/>
    <lineage>
        <taxon>Bacteria</taxon>
        <taxon>Pseudomonadati</taxon>
        <taxon>Bacteroidota</taxon>
        <taxon>Flavobacteriia</taxon>
        <taxon>Flavobacteriales</taxon>
        <taxon>Flavobacteriaceae</taxon>
        <taxon>Sinomicrobium</taxon>
    </lineage>
</organism>
<dbReference type="PROSITE" id="PS50109">
    <property type="entry name" value="HIS_KIN"/>
    <property type="match status" value="1"/>
</dbReference>
<keyword evidence="9" id="KW-0805">Transcription regulation</keyword>
<dbReference type="GO" id="GO:0003700">
    <property type="term" value="F:DNA-binding transcription factor activity"/>
    <property type="evidence" value="ECO:0007669"/>
    <property type="project" value="InterPro"/>
</dbReference>
<dbReference type="InterPro" id="IPR018062">
    <property type="entry name" value="HTH_AraC-typ_CS"/>
</dbReference>
<gene>
    <name evidence="18" type="ORF">SAMN02927921_00848</name>
</gene>
<keyword evidence="14" id="KW-0732">Signal</keyword>
<dbReference type="InterPro" id="IPR011123">
    <property type="entry name" value="Y_Y_Y"/>
</dbReference>
<dbReference type="Gene3D" id="2.130.10.10">
    <property type="entry name" value="YVTN repeat-like/Quinoprotein amine dehydrogenase"/>
    <property type="match status" value="2"/>
</dbReference>
<evidence type="ECO:0000256" key="9">
    <source>
        <dbReference type="ARBA" id="ARBA00023015"/>
    </source>
</evidence>
<dbReference type="Pfam" id="PF00072">
    <property type="entry name" value="Response_reg"/>
    <property type="match status" value="1"/>
</dbReference>
<feature type="transmembrane region" description="Helical" evidence="13">
    <location>
        <begin position="806"/>
        <end position="827"/>
    </location>
</feature>
<dbReference type="InterPro" id="IPR013783">
    <property type="entry name" value="Ig-like_fold"/>
</dbReference>
<evidence type="ECO:0000259" key="17">
    <source>
        <dbReference type="PROSITE" id="PS50110"/>
    </source>
</evidence>
<dbReference type="PRINTS" id="PR00344">
    <property type="entry name" value="BCTRLSENSOR"/>
</dbReference>
<dbReference type="Gene3D" id="3.30.565.10">
    <property type="entry name" value="Histidine kinase-like ATPase, C-terminal domain"/>
    <property type="match status" value="1"/>
</dbReference>
<dbReference type="InterPro" id="IPR018060">
    <property type="entry name" value="HTH_AraC"/>
</dbReference>
<evidence type="ECO:0000256" key="12">
    <source>
        <dbReference type="PROSITE-ProRule" id="PRU00169"/>
    </source>
</evidence>
<evidence type="ECO:0000256" key="7">
    <source>
        <dbReference type="ARBA" id="ARBA00022840"/>
    </source>
</evidence>
<evidence type="ECO:0000256" key="10">
    <source>
        <dbReference type="ARBA" id="ARBA00023125"/>
    </source>
</evidence>
<dbReference type="SMART" id="SM00342">
    <property type="entry name" value="HTH_ARAC"/>
    <property type="match status" value="1"/>
</dbReference>
<dbReference type="FunFam" id="3.30.565.10:FF:000037">
    <property type="entry name" value="Hybrid sensor histidine kinase/response regulator"/>
    <property type="match status" value="1"/>
</dbReference>
<dbReference type="InterPro" id="IPR036097">
    <property type="entry name" value="HisK_dim/P_sf"/>
</dbReference>
<dbReference type="Pfam" id="PF07494">
    <property type="entry name" value="Reg_prop"/>
    <property type="match status" value="2"/>
</dbReference>
<dbReference type="InterPro" id="IPR003594">
    <property type="entry name" value="HATPase_dom"/>
</dbReference>
<dbReference type="GO" id="GO:0043565">
    <property type="term" value="F:sequence-specific DNA binding"/>
    <property type="evidence" value="ECO:0007669"/>
    <property type="project" value="InterPro"/>
</dbReference>
<dbReference type="InterPro" id="IPR011110">
    <property type="entry name" value="Reg_prop"/>
</dbReference>
<dbReference type="Pfam" id="PF02518">
    <property type="entry name" value="HATPase_c"/>
    <property type="match status" value="1"/>
</dbReference>
<dbReference type="SUPFAM" id="SSF63829">
    <property type="entry name" value="Calcium-dependent phosphotriesterase"/>
    <property type="match status" value="3"/>
</dbReference>